<dbReference type="EMBL" id="LHYD01000037">
    <property type="protein sequence ID" value="KXB04940.1"/>
    <property type="molecule type" value="Genomic_DNA"/>
</dbReference>
<keyword evidence="3" id="KW-1185">Reference proteome</keyword>
<gene>
    <name evidence="2" type="ORF">AKJ50_01875</name>
</gene>
<keyword evidence="1" id="KW-0812">Transmembrane</keyword>
<feature type="transmembrane region" description="Helical" evidence="1">
    <location>
        <begin position="68"/>
        <end position="87"/>
    </location>
</feature>
<evidence type="ECO:0000313" key="3">
    <source>
        <dbReference type="Proteomes" id="UP000070311"/>
    </source>
</evidence>
<proteinExistence type="predicted"/>
<dbReference type="AlphaFoldDB" id="A0A133VET5"/>
<reference evidence="2 3" key="1">
    <citation type="journal article" date="2016" name="Sci. Rep.">
        <title>Metabolic traits of an uncultured archaeal lineage -MSBL1- from brine pools of the Red Sea.</title>
        <authorList>
            <person name="Mwirichia R."/>
            <person name="Alam I."/>
            <person name="Rashid M."/>
            <person name="Vinu M."/>
            <person name="Ba-Alawi W."/>
            <person name="Anthony Kamau A."/>
            <person name="Kamanda Ngugi D."/>
            <person name="Goker M."/>
            <person name="Klenk H.P."/>
            <person name="Bajic V."/>
            <person name="Stingl U."/>
        </authorList>
    </citation>
    <scope>NUCLEOTIDE SEQUENCE [LARGE SCALE GENOMIC DNA]</scope>
    <source>
        <strain evidence="2">SCGC-AAA382A13</strain>
    </source>
</reference>
<keyword evidence="1" id="KW-0472">Membrane</keyword>
<protein>
    <submittedName>
        <fullName evidence="2">Uncharacterized protein</fullName>
    </submittedName>
</protein>
<dbReference type="Pfam" id="PF26119">
    <property type="entry name" value="DUF8036"/>
    <property type="match status" value="1"/>
</dbReference>
<keyword evidence="1" id="KW-1133">Transmembrane helix</keyword>
<feature type="transmembrane region" description="Helical" evidence="1">
    <location>
        <begin position="6"/>
        <end position="24"/>
    </location>
</feature>
<evidence type="ECO:0000256" key="1">
    <source>
        <dbReference type="SAM" id="Phobius"/>
    </source>
</evidence>
<sequence length="88" mass="9912">MKMFFSTLNVILIGALLWSYTNVYREIPTRFTMSLIIFSIALLLYALMSNPLVHTVLGFRGSGLGPFAFIPDLFATVAVIVLLYQSYQ</sequence>
<dbReference type="Proteomes" id="UP000070311">
    <property type="component" value="Unassembled WGS sequence"/>
</dbReference>
<comment type="caution">
    <text evidence="2">The sequence shown here is derived from an EMBL/GenBank/DDBJ whole genome shotgun (WGS) entry which is preliminary data.</text>
</comment>
<name>A0A133VET5_9EURY</name>
<dbReference type="InterPro" id="IPR058349">
    <property type="entry name" value="DUF8036"/>
</dbReference>
<feature type="transmembrane region" description="Helical" evidence="1">
    <location>
        <begin position="31"/>
        <end position="48"/>
    </location>
</feature>
<organism evidence="2 3">
    <name type="scientific">candidate division MSBL1 archaeon SCGC-AAA382A13</name>
    <dbReference type="NCBI Taxonomy" id="1698279"/>
    <lineage>
        <taxon>Archaea</taxon>
        <taxon>Methanobacteriati</taxon>
        <taxon>Methanobacteriota</taxon>
        <taxon>candidate division MSBL1</taxon>
    </lineage>
</organism>
<evidence type="ECO:0000313" key="2">
    <source>
        <dbReference type="EMBL" id="KXB04940.1"/>
    </source>
</evidence>
<accession>A0A133VET5</accession>